<keyword evidence="2" id="KW-0812">Transmembrane</keyword>
<evidence type="ECO:0008006" key="5">
    <source>
        <dbReference type="Google" id="ProtNLM"/>
    </source>
</evidence>
<organism evidence="3 4">
    <name type="scientific">Halocatena marina</name>
    <dbReference type="NCBI Taxonomy" id="2934937"/>
    <lineage>
        <taxon>Archaea</taxon>
        <taxon>Methanobacteriati</taxon>
        <taxon>Methanobacteriota</taxon>
        <taxon>Stenosarchaea group</taxon>
        <taxon>Halobacteria</taxon>
        <taxon>Halobacteriales</taxon>
        <taxon>Natronomonadaceae</taxon>
        <taxon>Halocatena</taxon>
    </lineage>
</organism>
<reference evidence="3 4" key="1">
    <citation type="journal article" date="2019" name="Int. J. Syst. Evol. Microbiol.">
        <title>The Global Catalogue of Microorganisms (GCM) 10K type strain sequencing project: providing services to taxonomists for standard genome sequencing and annotation.</title>
        <authorList>
            <consortium name="The Broad Institute Genomics Platform"/>
            <consortium name="The Broad Institute Genome Sequencing Center for Infectious Disease"/>
            <person name="Wu L."/>
            <person name="Ma J."/>
        </authorList>
    </citation>
    <scope>NUCLEOTIDE SEQUENCE [LARGE SCALE GENOMIC DNA]</scope>
    <source>
        <strain evidence="3 4">RDMS1</strain>
    </source>
</reference>
<feature type="compositionally biased region" description="Basic and acidic residues" evidence="1">
    <location>
        <begin position="88"/>
        <end position="99"/>
    </location>
</feature>
<name>A0ABD5YQF3_9EURY</name>
<protein>
    <recommendedName>
        <fullName evidence="5">DUF3311 domain-containing protein</fullName>
    </recommendedName>
</protein>
<evidence type="ECO:0000313" key="4">
    <source>
        <dbReference type="Proteomes" id="UP001596417"/>
    </source>
</evidence>
<feature type="transmembrane region" description="Helical" evidence="2">
    <location>
        <begin position="12"/>
        <end position="31"/>
    </location>
</feature>
<feature type="transmembrane region" description="Helical" evidence="2">
    <location>
        <begin position="43"/>
        <end position="63"/>
    </location>
</feature>
<dbReference type="Proteomes" id="UP001596417">
    <property type="component" value="Unassembled WGS sequence"/>
</dbReference>
<keyword evidence="2" id="KW-1133">Transmembrane helix</keyword>
<dbReference type="AlphaFoldDB" id="A0ABD5YQF3"/>
<keyword evidence="2" id="KW-0472">Membrane</keyword>
<evidence type="ECO:0000313" key="3">
    <source>
        <dbReference type="EMBL" id="MFC7189730.1"/>
    </source>
</evidence>
<dbReference type="RefSeq" id="WP_248905910.1">
    <property type="nucleotide sequence ID" value="NZ_CP109979.1"/>
</dbReference>
<feature type="region of interest" description="Disordered" evidence="1">
    <location>
        <begin position="79"/>
        <end position="99"/>
    </location>
</feature>
<comment type="caution">
    <text evidence="3">The sequence shown here is derived from an EMBL/GenBank/DDBJ whole genome shotgun (WGS) entry which is preliminary data.</text>
</comment>
<dbReference type="GeneID" id="76199286"/>
<accession>A0ABD5YQF3</accession>
<evidence type="ECO:0000256" key="2">
    <source>
        <dbReference type="SAM" id="Phobius"/>
    </source>
</evidence>
<proteinExistence type="predicted"/>
<sequence>MEHPTSRPRKITTTIFVVFTLGMNPPIIFWMDLPTIVFGTDLLYLWTVCWGVLISIVLIWAAWNDALALTEDQVPPELRGTEGVVTQSRRDETATEGQR</sequence>
<keyword evidence="4" id="KW-1185">Reference proteome</keyword>
<dbReference type="EMBL" id="JBHTAX010000001">
    <property type="protein sequence ID" value="MFC7189730.1"/>
    <property type="molecule type" value="Genomic_DNA"/>
</dbReference>
<evidence type="ECO:0000256" key="1">
    <source>
        <dbReference type="SAM" id="MobiDB-lite"/>
    </source>
</evidence>
<gene>
    <name evidence="3" type="ORF">ACFQL7_07570</name>
</gene>